<proteinExistence type="predicted"/>
<reference evidence="3" key="1">
    <citation type="journal article" date="2019" name="Int. J. Syst. Evol. Microbiol.">
        <title>The Global Catalogue of Microorganisms (GCM) 10K type strain sequencing project: providing services to taxonomists for standard genome sequencing and annotation.</title>
        <authorList>
            <consortium name="The Broad Institute Genomics Platform"/>
            <consortium name="The Broad Institute Genome Sequencing Center for Infectious Disease"/>
            <person name="Wu L."/>
            <person name="Ma J."/>
        </authorList>
    </citation>
    <scope>NUCLEOTIDE SEQUENCE [LARGE SCALE GENOMIC DNA]</scope>
    <source>
        <strain evidence="3">JCM 32105</strain>
    </source>
</reference>
<keyword evidence="3" id="KW-1185">Reference proteome</keyword>
<evidence type="ECO:0000313" key="2">
    <source>
        <dbReference type="EMBL" id="GAA4459597.1"/>
    </source>
</evidence>
<dbReference type="InterPro" id="IPR014922">
    <property type="entry name" value="YdhG-like"/>
</dbReference>
<dbReference type="SUPFAM" id="SSF159888">
    <property type="entry name" value="YdhG-like"/>
    <property type="match status" value="1"/>
</dbReference>
<accession>A0ABP8N5F1</accession>
<dbReference type="Proteomes" id="UP001500067">
    <property type="component" value="Unassembled WGS sequence"/>
</dbReference>
<dbReference type="EMBL" id="BAABFA010000001">
    <property type="protein sequence ID" value="GAA4459597.1"/>
    <property type="molecule type" value="Genomic_DNA"/>
</dbReference>
<protein>
    <recommendedName>
        <fullName evidence="1">YdhG-like domain-containing protein</fullName>
    </recommendedName>
</protein>
<dbReference type="RefSeq" id="WP_345076819.1">
    <property type="nucleotide sequence ID" value="NZ_BAABFA010000001.1"/>
</dbReference>
<evidence type="ECO:0000259" key="1">
    <source>
        <dbReference type="Pfam" id="PF08818"/>
    </source>
</evidence>
<dbReference type="Gene3D" id="3.90.1150.200">
    <property type="match status" value="1"/>
</dbReference>
<sequence>MAKTDFKNMNEYHATQPKEAQERMQAIRDVIHEVVPGVEETISYQIPCFKYLGYLIYYSAHTRHISLSYPYTPQFLAAFATELREYKVSRSAIQFPADRPLPLDLIRRIILFRKAENEAAPKKKK</sequence>
<comment type="caution">
    <text evidence="2">The sequence shown here is derived from an EMBL/GenBank/DDBJ whole genome shotgun (WGS) entry which is preliminary data.</text>
</comment>
<dbReference type="Pfam" id="PF08818">
    <property type="entry name" value="DUF1801"/>
    <property type="match status" value="1"/>
</dbReference>
<organism evidence="2 3">
    <name type="scientific">Nemorincola caseinilytica</name>
    <dbReference type="NCBI Taxonomy" id="2054315"/>
    <lineage>
        <taxon>Bacteria</taxon>
        <taxon>Pseudomonadati</taxon>
        <taxon>Bacteroidota</taxon>
        <taxon>Chitinophagia</taxon>
        <taxon>Chitinophagales</taxon>
        <taxon>Chitinophagaceae</taxon>
        <taxon>Nemorincola</taxon>
    </lineage>
</organism>
<gene>
    <name evidence="2" type="ORF">GCM10023093_00830</name>
</gene>
<feature type="domain" description="YdhG-like" evidence="1">
    <location>
        <begin position="21"/>
        <end position="111"/>
    </location>
</feature>
<name>A0ABP8N5F1_9BACT</name>
<evidence type="ECO:0000313" key="3">
    <source>
        <dbReference type="Proteomes" id="UP001500067"/>
    </source>
</evidence>